<keyword evidence="1" id="KW-0614">Plasmid</keyword>
<dbReference type="NCBIfam" id="NF000514">
    <property type="entry name" value="ABCF_OptrA"/>
    <property type="match status" value="1"/>
</dbReference>
<sequence length="655" mass="75875">MSKATFAIASTNAKEDMKMQYKIINGAVYYDGNMVLENIGIEINDNEKIAIVGRNGCGKTTLLKAIIGEIELEEGTGESEFQVIKTGNPYISYLRQMPFEDESISMVDEVRTVFKTLIDMENKMKQLIDKMENQYDDKIINEYSDISERYMALGGLTYQKEYETMIRSMGFTEADYKKPISEFSGGQRTKIAFIKILLTKPDILLLDEPTNHLDIETIQWLESYLRSYKSTLVIISHDRMFLNRIVDKVYEIEWGETKCYKGNYSAFEEQKRENHIKQQKDYDLQQIEIERITRLIERFRYKPTKAKMVQSKIKLLQRMQILNAPDQYDTKTYMSKFQPRISSSRQVLSASELVIGYDTPLAKVNFNLERGQKLGIVGSNGIGKSTLLKTLMGGVAALSGDFKFGYNVEISYFDQQLAQISGDDTLFEIFQSEYPELNDTEVRTALGSFQFSGDDVFRPVSSLSGGEKVRLTLCKLLYKRTNVLILDEPTNHMDIIGKENLENILCSYQGTIIFVSHDRYFTNKIADRLLVFDKDGVEFVQSTYGEYEKKRMNSEKPFNNIKVEQKVEKNNTVKGDRNSIEKEKVKKEKRIEKLEVLINQYDEELERLNKIISEPNNSSDYIVLTEIQKSIDDVKRCQGNYFNEWEQLMRELEVM</sequence>
<dbReference type="PANTHER" id="PTHR42855:SF2">
    <property type="entry name" value="DRUG RESISTANCE ABC TRANSPORTER,ATP-BINDING PROTEIN"/>
    <property type="match status" value="1"/>
</dbReference>
<organism evidence="1">
    <name type="scientific">Enterococcus faecalis</name>
    <name type="common">Streptococcus faecalis</name>
    <dbReference type="NCBI Taxonomy" id="1351"/>
    <lineage>
        <taxon>Bacteria</taxon>
        <taxon>Bacillati</taxon>
        <taxon>Bacillota</taxon>
        <taxon>Bacilli</taxon>
        <taxon>Lactobacillales</taxon>
        <taxon>Enterococcaceae</taxon>
        <taxon>Enterococcus</taxon>
    </lineage>
</organism>
<dbReference type="Pfam" id="PF12848">
    <property type="entry name" value="ABC_tran_Xtn"/>
    <property type="match status" value="1"/>
</dbReference>
<accession>A0A0E3MTG8</accession>
<name>A0A0E3MTG8_ENTFL</name>
<dbReference type="SUPFAM" id="SSF52540">
    <property type="entry name" value="P-loop containing nucleoside triphosphate hydrolases"/>
    <property type="match status" value="2"/>
</dbReference>
<keyword evidence="1" id="KW-0067">ATP-binding</keyword>
<evidence type="ECO:0000313" key="1">
    <source>
        <dbReference type="EMBL" id="AKA86814.1"/>
    </source>
</evidence>
<dbReference type="PROSITE" id="PS00211">
    <property type="entry name" value="ABC_TRANSPORTER_1"/>
    <property type="match status" value="2"/>
</dbReference>
<dbReference type="CDD" id="cd03221">
    <property type="entry name" value="ABCF_EF-3"/>
    <property type="match status" value="2"/>
</dbReference>
<dbReference type="NCBIfam" id="NF000355">
    <property type="entry name" value="ribo_prot_ABC_F"/>
    <property type="match status" value="1"/>
</dbReference>
<gene>
    <name evidence="1" type="primary">optrA</name>
</gene>
<dbReference type="Gene3D" id="3.40.50.300">
    <property type="entry name" value="P-loop containing nucleotide triphosphate hydrolases"/>
    <property type="match status" value="2"/>
</dbReference>
<dbReference type="GO" id="GO:0005524">
    <property type="term" value="F:ATP binding"/>
    <property type="evidence" value="ECO:0007669"/>
    <property type="project" value="UniProtKB-KW"/>
</dbReference>
<dbReference type="SMART" id="SM00382">
    <property type="entry name" value="AAA"/>
    <property type="match status" value="2"/>
</dbReference>
<dbReference type="PROSITE" id="PS50893">
    <property type="entry name" value="ABC_TRANSPORTER_2"/>
    <property type="match status" value="2"/>
</dbReference>
<dbReference type="InterPro" id="IPR003439">
    <property type="entry name" value="ABC_transporter-like_ATP-bd"/>
</dbReference>
<dbReference type="InterPro" id="IPR017871">
    <property type="entry name" value="ABC_transporter-like_CS"/>
</dbReference>
<dbReference type="FunFam" id="3.40.50.300:FF:000011">
    <property type="entry name" value="Putative ABC transporter ATP-binding component"/>
    <property type="match status" value="1"/>
</dbReference>
<dbReference type="GO" id="GO:0016887">
    <property type="term" value="F:ATP hydrolysis activity"/>
    <property type="evidence" value="ECO:0007669"/>
    <property type="project" value="InterPro"/>
</dbReference>
<geneLocation type="plasmid" evidence="1">
    <name>pE394</name>
</geneLocation>
<dbReference type="EMBL" id="KP399637">
    <property type="protein sequence ID" value="AKA86814.1"/>
    <property type="molecule type" value="Genomic_DNA"/>
</dbReference>
<dbReference type="AlphaFoldDB" id="A0A0E3MTG8"/>
<dbReference type="SMR" id="A0A0E3MTG8"/>
<dbReference type="InterPro" id="IPR027417">
    <property type="entry name" value="P-loop_NTPase"/>
</dbReference>
<dbReference type="RefSeq" id="WP_063854496.1">
    <property type="nucleotide sequence ID" value="NG_048023.1"/>
</dbReference>
<keyword evidence="1" id="KW-0547">Nucleotide-binding</keyword>
<reference evidence="1" key="1">
    <citation type="journal article" date="2015" name="J. Antimicrob. Chemother.">
        <title>A novel gene, optrA, that confers transferable resistance to oxazolidinones and phenicols and its presence in Enterococcus faecalis and Enterococcus faecium of human and animal origin.</title>
        <authorList>
            <person name="Wang Y."/>
            <person name="Lv Y."/>
            <person name="Cai J."/>
            <person name="Schwarz S."/>
            <person name="Cui L."/>
            <person name="Hu Z."/>
            <person name="Zhang R."/>
            <person name="Li J."/>
            <person name="Zhao Q."/>
            <person name="He T."/>
            <person name="Wang D."/>
            <person name="Wang Z."/>
            <person name="Shen Y."/>
            <person name="Li Y."/>
            <person name="Fessler A.T."/>
            <person name="Wu C."/>
            <person name="Yu H."/>
            <person name="Deng X."/>
            <person name="Xia X."/>
            <person name="Shen J."/>
        </authorList>
    </citation>
    <scope>NUCLEOTIDE SEQUENCE</scope>
    <source>
        <strain evidence="1">E394</strain>
        <plasmid evidence="1">pE394</plasmid>
    </source>
</reference>
<dbReference type="Pfam" id="PF00005">
    <property type="entry name" value="ABC_tran"/>
    <property type="match status" value="2"/>
</dbReference>
<dbReference type="InterPro" id="IPR003593">
    <property type="entry name" value="AAA+_ATPase"/>
</dbReference>
<proteinExistence type="predicted"/>
<dbReference type="InterPro" id="IPR032781">
    <property type="entry name" value="ABC_tran_Xtn"/>
</dbReference>
<protein>
    <submittedName>
        <fullName evidence="1">ABC transporter ATP-binding protein</fullName>
    </submittedName>
</protein>
<dbReference type="InterPro" id="IPR051309">
    <property type="entry name" value="ABCF_ATPase"/>
</dbReference>
<dbReference type="PANTHER" id="PTHR42855">
    <property type="entry name" value="ABC TRANSPORTER ATP-BINDING SUBUNIT"/>
    <property type="match status" value="1"/>
</dbReference>